<protein>
    <submittedName>
        <fullName evidence="3">Uncharacterized protein</fullName>
    </submittedName>
</protein>
<name>A0A2T0URX9_9ACTN</name>
<dbReference type="Proteomes" id="UP000238176">
    <property type="component" value="Unassembled WGS sequence"/>
</dbReference>
<feature type="region of interest" description="Disordered" evidence="1">
    <location>
        <begin position="234"/>
        <end position="266"/>
    </location>
</feature>
<accession>A0A2T0URX9</accession>
<sequence length="266" mass="27819">MGAHQERGGVVSEELPDRLRVHAEDFEPDTDRMWSRVAEGMRAPRGAAAAPERARWRVPHLALATGAAVVLIGGVVLFGLTQGVPSADPDPAPPAAGPGAQTSESEAAEEDTGGETTPEGPSGSGSSAEGDDGTQEPEAPDWLHCEGSLDPNNSDYWTQSVVKFRSEEALTGLEVELRLAEGEGLAYLDSWTTDDNLFTEAVYTSEDGYAVLRWTLKDGAVVPAGNEYTLAGQFDPNGGPRSADGDGFTVTATGEDGETGVLEGGF</sequence>
<keyword evidence="2" id="KW-0472">Membrane</keyword>
<evidence type="ECO:0000256" key="1">
    <source>
        <dbReference type="SAM" id="MobiDB-lite"/>
    </source>
</evidence>
<gene>
    <name evidence="3" type="ORF">B0I28_102212</name>
</gene>
<keyword evidence="2" id="KW-0812">Transmembrane</keyword>
<keyword evidence="4" id="KW-1185">Reference proteome</keyword>
<evidence type="ECO:0000313" key="4">
    <source>
        <dbReference type="Proteomes" id="UP000238176"/>
    </source>
</evidence>
<feature type="compositionally biased region" description="Acidic residues" evidence="1">
    <location>
        <begin position="129"/>
        <end position="139"/>
    </location>
</feature>
<keyword evidence="2" id="KW-1133">Transmembrane helix</keyword>
<evidence type="ECO:0000313" key="3">
    <source>
        <dbReference type="EMBL" id="PRY60607.1"/>
    </source>
</evidence>
<feature type="compositionally biased region" description="Low complexity" evidence="1">
    <location>
        <begin position="114"/>
        <end position="128"/>
    </location>
</feature>
<organism evidence="3 4">
    <name type="scientific">Glycomyces artemisiae</name>
    <dbReference type="NCBI Taxonomy" id="1076443"/>
    <lineage>
        <taxon>Bacteria</taxon>
        <taxon>Bacillati</taxon>
        <taxon>Actinomycetota</taxon>
        <taxon>Actinomycetes</taxon>
        <taxon>Glycomycetales</taxon>
        <taxon>Glycomycetaceae</taxon>
        <taxon>Glycomyces</taxon>
    </lineage>
</organism>
<reference evidence="3 4" key="1">
    <citation type="submission" date="2018-03" db="EMBL/GenBank/DDBJ databases">
        <title>Genomic Encyclopedia of Type Strains, Phase III (KMG-III): the genomes of soil and plant-associated and newly described type strains.</title>
        <authorList>
            <person name="Whitman W."/>
        </authorList>
    </citation>
    <scope>NUCLEOTIDE SEQUENCE [LARGE SCALE GENOMIC DNA]</scope>
    <source>
        <strain evidence="3 4">CGMCC 4.7067</strain>
    </source>
</reference>
<proteinExistence type="predicted"/>
<dbReference type="EMBL" id="PVTJ01000002">
    <property type="protein sequence ID" value="PRY60607.1"/>
    <property type="molecule type" value="Genomic_DNA"/>
</dbReference>
<feature type="transmembrane region" description="Helical" evidence="2">
    <location>
        <begin position="61"/>
        <end position="80"/>
    </location>
</feature>
<dbReference type="AlphaFoldDB" id="A0A2T0URX9"/>
<feature type="region of interest" description="Disordered" evidence="1">
    <location>
        <begin position="87"/>
        <end position="150"/>
    </location>
</feature>
<comment type="caution">
    <text evidence="3">The sequence shown here is derived from an EMBL/GenBank/DDBJ whole genome shotgun (WGS) entry which is preliminary data.</text>
</comment>
<evidence type="ECO:0000256" key="2">
    <source>
        <dbReference type="SAM" id="Phobius"/>
    </source>
</evidence>